<dbReference type="GO" id="GO:0004674">
    <property type="term" value="F:protein serine/threonine kinase activity"/>
    <property type="evidence" value="ECO:0007669"/>
    <property type="project" value="UniProtKB-KW"/>
</dbReference>
<keyword evidence="7" id="KW-0067">ATP-binding</keyword>
<proteinExistence type="inferred from homology"/>
<evidence type="ECO:0000256" key="2">
    <source>
        <dbReference type="ARBA" id="ARBA00012513"/>
    </source>
</evidence>
<dbReference type="InterPro" id="IPR000719">
    <property type="entry name" value="Prot_kinase_dom"/>
</dbReference>
<protein>
    <recommendedName>
        <fullName evidence="2">non-specific serine/threonine protein kinase</fullName>
        <ecNumber evidence="2">2.7.11.1</ecNumber>
    </recommendedName>
</protein>
<dbReference type="STRING" id="333673.A0A3M0IXZ7"/>
<feature type="domain" description="Protein kinase" evidence="10">
    <location>
        <begin position="1"/>
        <end position="185"/>
    </location>
</feature>
<comment type="catalytic activity">
    <reaction evidence="9">
        <text>L-seryl-[protein] + ATP = O-phospho-L-seryl-[protein] + ADP + H(+)</text>
        <dbReference type="Rhea" id="RHEA:17989"/>
        <dbReference type="Rhea" id="RHEA-COMP:9863"/>
        <dbReference type="Rhea" id="RHEA-COMP:11604"/>
        <dbReference type="ChEBI" id="CHEBI:15378"/>
        <dbReference type="ChEBI" id="CHEBI:29999"/>
        <dbReference type="ChEBI" id="CHEBI:30616"/>
        <dbReference type="ChEBI" id="CHEBI:83421"/>
        <dbReference type="ChEBI" id="CHEBI:456216"/>
        <dbReference type="EC" id="2.7.11.1"/>
    </reaction>
</comment>
<dbReference type="SUPFAM" id="SSF56112">
    <property type="entry name" value="Protein kinase-like (PK-like)"/>
    <property type="match status" value="1"/>
</dbReference>
<reference evidence="11 12" key="1">
    <citation type="submission" date="2018-07" db="EMBL/GenBank/DDBJ databases">
        <title>A high quality draft genome assembly of the barn swallow (H. rustica rustica).</title>
        <authorList>
            <person name="Formenti G."/>
            <person name="Chiara M."/>
            <person name="Poveda L."/>
            <person name="Francoijs K.-J."/>
            <person name="Bonisoli-Alquati A."/>
            <person name="Canova L."/>
            <person name="Gianfranceschi L."/>
            <person name="Horner D.S."/>
            <person name="Saino N."/>
        </authorList>
    </citation>
    <scope>NUCLEOTIDE SEQUENCE [LARGE SCALE GENOMIC DNA]</scope>
    <source>
        <strain evidence="11">Chelidonia</strain>
        <tissue evidence="11">Blood</tissue>
    </source>
</reference>
<dbReference type="PANTHER" id="PTHR22984:SF11">
    <property type="entry name" value="AURORA KINASE-RELATED"/>
    <property type="match status" value="1"/>
</dbReference>
<dbReference type="Proteomes" id="UP000269221">
    <property type="component" value="Unassembled WGS sequence"/>
</dbReference>
<sequence length="185" mass="20540">MRCCNNRCILHRDIKAENVLVDLATGEVKLIYFGCGAILQDMFYTRMSVYSPPEWTLFGCYHGQPTTIWSLGILLYDLVCRHLPFRTDEDIPALLPTLRVSSGGDMKKGSLGPPLIPPIHKEASPPVCSAAGSLQNSPQLDFQESRKMSTMSNPTPYAPRAEVVLGKRRQRLQALQDRSSAGLGY</sequence>
<evidence type="ECO:0000256" key="7">
    <source>
        <dbReference type="ARBA" id="ARBA00022840"/>
    </source>
</evidence>
<comment type="caution">
    <text evidence="11">The sequence shown here is derived from an EMBL/GenBank/DDBJ whole genome shotgun (WGS) entry which is preliminary data.</text>
</comment>
<comment type="similarity">
    <text evidence="1">Belongs to the protein kinase superfamily. CAMK Ser/Thr protein kinase family. PIM subfamily.</text>
</comment>
<evidence type="ECO:0000256" key="5">
    <source>
        <dbReference type="ARBA" id="ARBA00022741"/>
    </source>
</evidence>
<dbReference type="InterPro" id="IPR008271">
    <property type="entry name" value="Ser/Thr_kinase_AS"/>
</dbReference>
<dbReference type="Gene3D" id="1.10.510.10">
    <property type="entry name" value="Transferase(Phosphotransferase) domain 1"/>
    <property type="match status" value="1"/>
</dbReference>
<keyword evidence="4" id="KW-0808">Transferase</keyword>
<evidence type="ECO:0000256" key="1">
    <source>
        <dbReference type="ARBA" id="ARBA00005505"/>
    </source>
</evidence>
<dbReference type="GO" id="GO:0005524">
    <property type="term" value="F:ATP binding"/>
    <property type="evidence" value="ECO:0007669"/>
    <property type="project" value="UniProtKB-KW"/>
</dbReference>
<gene>
    <name evidence="11" type="ORF">DUI87_29843</name>
</gene>
<keyword evidence="6" id="KW-0418">Kinase</keyword>
<evidence type="ECO:0000256" key="6">
    <source>
        <dbReference type="ARBA" id="ARBA00022777"/>
    </source>
</evidence>
<dbReference type="PROSITE" id="PS00108">
    <property type="entry name" value="PROTEIN_KINASE_ST"/>
    <property type="match status" value="1"/>
</dbReference>
<dbReference type="EC" id="2.7.11.1" evidence="2"/>
<organism evidence="11 12">
    <name type="scientific">Hirundo rustica rustica</name>
    <dbReference type="NCBI Taxonomy" id="333673"/>
    <lineage>
        <taxon>Eukaryota</taxon>
        <taxon>Metazoa</taxon>
        <taxon>Chordata</taxon>
        <taxon>Craniata</taxon>
        <taxon>Vertebrata</taxon>
        <taxon>Euteleostomi</taxon>
        <taxon>Archelosauria</taxon>
        <taxon>Archosauria</taxon>
        <taxon>Dinosauria</taxon>
        <taxon>Saurischia</taxon>
        <taxon>Theropoda</taxon>
        <taxon>Coelurosauria</taxon>
        <taxon>Aves</taxon>
        <taxon>Neognathae</taxon>
        <taxon>Neoaves</taxon>
        <taxon>Telluraves</taxon>
        <taxon>Australaves</taxon>
        <taxon>Passeriformes</taxon>
        <taxon>Sylvioidea</taxon>
        <taxon>Hirundinidae</taxon>
        <taxon>Hirundo</taxon>
    </lineage>
</organism>
<dbReference type="EMBL" id="QRBI01000208">
    <property type="protein sequence ID" value="RMB93617.1"/>
    <property type="molecule type" value="Genomic_DNA"/>
</dbReference>
<keyword evidence="3" id="KW-0723">Serine/threonine-protein kinase</keyword>
<evidence type="ECO:0000259" key="10">
    <source>
        <dbReference type="PROSITE" id="PS50011"/>
    </source>
</evidence>
<evidence type="ECO:0000256" key="9">
    <source>
        <dbReference type="ARBA" id="ARBA00048679"/>
    </source>
</evidence>
<dbReference type="GO" id="GO:0043066">
    <property type="term" value="P:negative regulation of apoptotic process"/>
    <property type="evidence" value="ECO:0007669"/>
    <property type="project" value="TreeGrafter"/>
</dbReference>
<evidence type="ECO:0000313" key="11">
    <source>
        <dbReference type="EMBL" id="RMB93617.1"/>
    </source>
</evidence>
<dbReference type="GO" id="GO:0005737">
    <property type="term" value="C:cytoplasm"/>
    <property type="evidence" value="ECO:0007669"/>
    <property type="project" value="TreeGrafter"/>
</dbReference>
<keyword evidence="5" id="KW-0547">Nucleotide-binding</keyword>
<dbReference type="Pfam" id="PF00069">
    <property type="entry name" value="Pkinase"/>
    <property type="match status" value="1"/>
</dbReference>
<name>A0A3M0IXZ7_HIRRU</name>
<keyword evidence="12" id="KW-1185">Reference proteome</keyword>
<accession>A0A3M0IXZ7</accession>
<evidence type="ECO:0000256" key="4">
    <source>
        <dbReference type="ARBA" id="ARBA00022679"/>
    </source>
</evidence>
<evidence type="ECO:0000313" key="12">
    <source>
        <dbReference type="Proteomes" id="UP000269221"/>
    </source>
</evidence>
<dbReference type="AlphaFoldDB" id="A0A3M0IXZ7"/>
<dbReference type="PROSITE" id="PS50011">
    <property type="entry name" value="PROTEIN_KINASE_DOM"/>
    <property type="match status" value="1"/>
</dbReference>
<dbReference type="OrthoDB" id="10252171at2759"/>
<dbReference type="InterPro" id="IPR051138">
    <property type="entry name" value="PIM_Ser/Thr_kinase"/>
</dbReference>
<dbReference type="GO" id="GO:0007346">
    <property type="term" value="P:regulation of mitotic cell cycle"/>
    <property type="evidence" value="ECO:0007669"/>
    <property type="project" value="TreeGrafter"/>
</dbReference>
<evidence type="ECO:0000256" key="8">
    <source>
        <dbReference type="ARBA" id="ARBA00047899"/>
    </source>
</evidence>
<dbReference type="InterPro" id="IPR011009">
    <property type="entry name" value="Kinase-like_dom_sf"/>
</dbReference>
<comment type="catalytic activity">
    <reaction evidence="8">
        <text>L-threonyl-[protein] + ATP = O-phospho-L-threonyl-[protein] + ADP + H(+)</text>
        <dbReference type="Rhea" id="RHEA:46608"/>
        <dbReference type="Rhea" id="RHEA-COMP:11060"/>
        <dbReference type="Rhea" id="RHEA-COMP:11605"/>
        <dbReference type="ChEBI" id="CHEBI:15378"/>
        <dbReference type="ChEBI" id="CHEBI:30013"/>
        <dbReference type="ChEBI" id="CHEBI:30616"/>
        <dbReference type="ChEBI" id="CHEBI:61977"/>
        <dbReference type="ChEBI" id="CHEBI:456216"/>
        <dbReference type="EC" id="2.7.11.1"/>
    </reaction>
</comment>
<dbReference type="PANTHER" id="PTHR22984">
    <property type="entry name" value="SERINE/THREONINE-PROTEIN KINASE PIM"/>
    <property type="match status" value="1"/>
</dbReference>
<evidence type="ECO:0000256" key="3">
    <source>
        <dbReference type="ARBA" id="ARBA00022527"/>
    </source>
</evidence>